<dbReference type="Gene3D" id="3.20.20.80">
    <property type="entry name" value="Glycosidases"/>
    <property type="match status" value="1"/>
</dbReference>
<dbReference type="PROSITE" id="PS00653">
    <property type="entry name" value="GLYCOSYL_HYDROL_F1_2"/>
    <property type="match status" value="1"/>
</dbReference>
<dbReference type="SUPFAM" id="SSF51445">
    <property type="entry name" value="(Trans)glycosidases"/>
    <property type="match status" value="1"/>
</dbReference>
<dbReference type="PANTHER" id="PTHR10353:SF53">
    <property type="entry name" value="BETA-1,4-GLUCOSIDASE (EUROFUNG)"/>
    <property type="match status" value="1"/>
</dbReference>
<protein>
    <recommendedName>
        <fullName evidence="5">Beta-glucosidase</fullName>
    </recommendedName>
</protein>
<comment type="similarity">
    <text evidence="1">Belongs to the glycosyl hydrolase 1 family.</text>
</comment>
<feature type="signal peptide" evidence="2">
    <location>
        <begin position="1"/>
        <end position="16"/>
    </location>
</feature>
<evidence type="ECO:0000256" key="1">
    <source>
        <dbReference type="RuleBase" id="RU003690"/>
    </source>
</evidence>
<feature type="chain" id="PRO_5024793001" description="Beta-glucosidase" evidence="2">
    <location>
        <begin position="17"/>
        <end position="553"/>
    </location>
</feature>
<dbReference type="PRINTS" id="PR00131">
    <property type="entry name" value="GLHYDRLASE1"/>
</dbReference>
<gene>
    <name evidence="3" type="ORF">TRICI_005695</name>
</gene>
<evidence type="ECO:0000313" key="4">
    <source>
        <dbReference type="Proteomes" id="UP000761534"/>
    </source>
</evidence>
<reference evidence="3" key="1">
    <citation type="journal article" date="2019" name="G3 (Bethesda)">
        <title>Genome Assemblies of Two Rare Opportunistic Yeast Pathogens: Diutina rugosa (syn. Candida rugosa) and Trichomonascus ciferrii (syn. Candida ciferrii).</title>
        <authorList>
            <person name="Mixao V."/>
            <person name="Saus E."/>
            <person name="Hansen A.P."/>
            <person name="Lass-Florl C."/>
            <person name="Gabaldon T."/>
        </authorList>
    </citation>
    <scope>NUCLEOTIDE SEQUENCE</scope>
    <source>
        <strain evidence="3">CBS 4856</strain>
    </source>
</reference>
<evidence type="ECO:0000313" key="3">
    <source>
        <dbReference type="EMBL" id="KAA8903405.1"/>
    </source>
</evidence>
<name>A0A642UUT9_9ASCO</name>
<evidence type="ECO:0000256" key="2">
    <source>
        <dbReference type="SAM" id="SignalP"/>
    </source>
</evidence>
<accession>A0A642UUT9</accession>
<keyword evidence="2" id="KW-0732">Signal</keyword>
<keyword evidence="4" id="KW-1185">Reference proteome</keyword>
<evidence type="ECO:0008006" key="5">
    <source>
        <dbReference type="Google" id="ProtNLM"/>
    </source>
</evidence>
<organism evidence="3 4">
    <name type="scientific">Trichomonascus ciferrii</name>
    <dbReference type="NCBI Taxonomy" id="44093"/>
    <lineage>
        <taxon>Eukaryota</taxon>
        <taxon>Fungi</taxon>
        <taxon>Dikarya</taxon>
        <taxon>Ascomycota</taxon>
        <taxon>Saccharomycotina</taxon>
        <taxon>Dipodascomycetes</taxon>
        <taxon>Dipodascales</taxon>
        <taxon>Trichomonascaceae</taxon>
        <taxon>Trichomonascus</taxon>
        <taxon>Trichomonascus ciferrii complex</taxon>
    </lineage>
</organism>
<dbReference type="AlphaFoldDB" id="A0A642UUT9"/>
<dbReference type="InterPro" id="IPR001360">
    <property type="entry name" value="Glyco_hydro_1"/>
</dbReference>
<dbReference type="EMBL" id="SWFS01000441">
    <property type="protein sequence ID" value="KAA8903405.1"/>
    <property type="molecule type" value="Genomic_DNA"/>
</dbReference>
<sequence length="553" mass="62509">MRTTVLLLTVLDAAFAVETITRVVDVTSIIPSEPEPTRNDGAVYTSSMLSKVWEGVNVQRANVTEVVEPTGLSEMELQEPAKNLPKIEAQGEQKLPSQFMWGWASSAYQVEGAVREDGRGPSVADMFFHRQLLDNNPNSTGDVAANHYYLYKQDAVRLRDFGIPTYAMSISWSRIFPFGNGTVNEEGLRHYVDEIDYLVSLGIQPVVSLTHFDMPQTLQDWYGGWANRKVIEFFVQYAEVVFNVLGSKVNTWFTIDEPTLYCETAHAGGDSVMVYRCVHNSLIAHGLAVEKFRKLVPNGRISIKQSWAYAEPFSNSTEDQKAAQRYMDFTAGWMSKPLFGSECEYPQSIIDTVGHSLPAFSKREAQLVQQSVDFYAWDGYSGTVAKAPNDMEECIHDRNHELWPLCVETGPRLLDAGADIGAAGDVYPVRNTPIQFRKGLNWIREKYQPKEIVIAGFGFSEPEESKRTPAQALTDDMRCDYFAQNLEALLKAVTEDNVNVTGALAWAATDAFEWAHGYETRFGLQYTDFHNYRRFFKNSAFVFRNFFHDFVSE</sequence>
<dbReference type="PANTHER" id="PTHR10353">
    <property type="entry name" value="GLYCOSYL HYDROLASE"/>
    <property type="match status" value="1"/>
</dbReference>
<dbReference type="GO" id="GO:0005975">
    <property type="term" value="P:carbohydrate metabolic process"/>
    <property type="evidence" value="ECO:0007669"/>
    <property type="project" value="InterPro"/>
</dbReference>
<comment type="caution">
    <text evidence="3">The sequence shown here is derived from an EMBL/GenBank/DDBJ whole genome shotgun (WGS) entry which is preliminary data.</text>
</comment>
<proteinExistence type="inferred from homology"/>
<dbReference type="VEuPathDB" id="FungiDB:TRICI_005695"/>
<dbReference type="GO" id="GO:0008422">
    <property type="term" value="F:beta-glucosidase activity"/>
    <property type="evidence" value="ECO:0007669"/>
    <property type="project" value="TreeGrafter"/>
</dbReference>
<dbReference type="Proteomes" id="UP000761534">
    <property type="component" value="Unassembled WGS sequence"/>
</dbReference>
<dbReference type="OrthoDB" id="65569at2759"/>
<dbReference type="Pfam" id="PF00232">
    <property type="entry name" value="Glyco_hydro_1"/>
    <property type="match status" value="1"/>
</dbReference>
<dbReference type="InterPro" id="IPR017853">
    <property type="entry name" value="GH"/>
</dbReference>
<dbReference type="InterPro" id="IPR033132">
    <property type="entry name" value="GH_1_N_CS"/>
</dbReference>